<evidence type="ECO:0000256" key="6">
    <source>
        <dbReference type="ARBA" id="ARBA00022989"/>
    </source>
</evidence>
<evidence type="ECO:0000313" key="13">
    <source>
        <dbReference type="Proteomes" id="UP000886523"/>
    </source>
</evidence>
<keyword evidence="5" id="KW-0067">ATP-binding</keyword>
<dbReference type="InterPro" id="IPR003593">
    <property type="entry name" value="AAA+_ATPase"/>
</dbReference>
<accession>A0A9P6DP75</accession>
<dbReference type="InterPro" id="IPR011527">
    <property type="entry name" value="ABC1_TM_dom"/>
</dbReference>
<feature type="transmembrane region" description="Helical" evidence="9">
    <location>
        <begin position="1129"/>
        <end position="1159"/>
    </location>
</feature>
<feature type="region of interest" description="Disordered" evidence="8">
    <location>
        <begin position="636"/>
        <end position="674"/>
    </location>
</feature>
<feature type="compositionally biased region" description="Polar residues" evidence="8">
    <location>
        <begin position="1454"/>
        <end position="1467"/>
    </location>
</feature>
<dbReference type="CDD" id="cd03250">
    <property type="entry name" value="ABCC_MRP_domain1"/>
    <property type="match status" value="1"/>
</dbReference>
<feature type="transmembrane region" description="Helical" evidence="9">
    <location>
        <begin position="558"/>
        <end position="578"/>
    </location>
</feature>
<dbReference type="PANTHER" id="PTHR24223">
    <property type="entry name" value="ATP-BINDING CASSETTE SUB-FAMILY C"/>
    <property type="match status" value="1"/>
</dbReference>
<keyword evidence="4" id="KW-0547">Nucleotide-binding</keyword>
<dbReference type="Proteomes" id="UP000886523">
    <property type="component" value="Unassembled WGS sequence"/>
</dbReference>
<feature type="transmembrane region" description="Helical" evidence="9">
    <location>
        <begin position="1045"/>
        <end position="1068"/>
    </location>
</feature>
<dbReference type="InterPro" id="IPR036640">
    <property type="entry name" value="ABC1_TM_sf"/>
</dbReference>
<dbReference type="Pfam" id="PF00664">
    <property type="entry name" value="ABC_membrane"/>
    <property type="match status" value="2"/>
</dbReference>
<feature type="transmembrane region" description="Helical" evidence="9">
    <location>
        <begin position="127"/>
        <end position="146"/>
    </location>
</feature>
<evidence type="ECO:0000259" key="10">
    <source>
        <dbReference type="PROSITE" id="PS50893"/>
    </source>
</evidence>
<feature type="transmembrane region" description="Helical" evidence="9">
    <location>
        <begin position="342"/>
        <end position="358"/>
    </location>
</feature>
<dbReference type="GO" id="GO:0140359">
    <property type="term" value="F:ABC-type transporter activity"/>
    <property type="evidence" value="ECO:0007669"/>
    <property type="project" value="InterPro"/>
</dbReference>
<dbReference type="SUPFAM" id="SSF52540">
    <property type="entry name" value="P-loop containing nucleoside triphosphate hydrolases"/>
    <property type="match status" value="2"/>
</dbReference>
<dbReference type="GO" id="GO:0005524">
    <property type="term" value="F:ATP binding"/>
    <property type="evidence" value="ECO:0007669"/>
    <property type="project" value="UniProtKB-KW"/>
</dbReference>
<dbReference type="PROSITE" id="PS00211">
    <property type="entry name" value="ABC_TRANSPORTER_1"/>
    <property type="match status" value="2"/>
</dbReference>
<feature type="transmembrane region" description="Helical" evidence="9">
    <location>
        <begin position="1230"/>
        <end position="1251"/>
    </location>
</feature>
<evidence type="ECO:0000256" key="3">
    <source>
        <dbReference type="ARBA" id="ARBA00022692"/>
    </source>
</evidence>
<dbReference type="SMART" id="SM00382">
    <property type="entry name" value="AAA"/>
    <property type="match status" value="2"/>
</dbReference>
<dbReference type="Pfam" id="PF00005">
    <property type="entry name" value="ABC_tran"/>
    <property type="match status" value="2"/>
</dbReference>
<dbReference type="InterPro" id="IPR027417">
    <property type="entry name" value="P-loop_NTPase"/>
</dbReference>
<name>A0A9P6DP75_9AGAM</name>
<dbReference type="CDD" id="cd18604">
    <property type="entry name" value="ABC_6TM_VMR1_D2_like"/>
    <property type="match status" value="1"/>
</dbReference>
<comment type="caution">
    <text evidence="12">The sequence shown here is derived from an EMBL/GenBank/DDBJ whole genome shotgun (WGS) entry which is preliminary data.</text>
</comment>
<gene>
    <name evidence="12" type="ORF">BS47DRAFT_1378187</name>
</gene>
<dbReference type="OrthoDB" id="6500128at2759"/>
<evidence type="ECO:0000256" key="9">
    <source>
        <dbReference type="SAM" id="Phobius"/>
    </source>
</evidence>
<dbReference type="Gene3D" id="3.40.50.300">
    <property type="entry name" value="P-loop containing nucleotide triphosphate hydrolases"/>
    <property type="match status" value="2"/>
</dbReference>
<dbReference type="InterPro" id="IPR003439">
    <property type="entry name" value="ABC_transporter-like_ATP-bd"/>
</dbReference>
<feature type="transmembrane region" description="Helical" evidence="9">
    <location>
        <begin position="441"/>
        <end position="465"/>
    </location>
</feature>
<keyword evidence="13" id="KW-1185">Reference proteome</keyword>
<keyword evidence="3 9" id="KW-0812">Transmembrane</keyword>
<sequence length="1611" mass="178339">MVASTMPFCDVPLSDVQSPCVRSFWSSLVPAILVFIYISVSLPIRYPRIVHRALQTIGYPFQPFLTLSEAEEGLRAATGLTAPESTPDVRHGISVWRSTVLVIFPLVESLAWIAYGCYTVVARPESPLIELFYPFVQGTVWLYGAVRPVARTISTTPFDLFTLYLVQFIFSTAEITTITYNKFVLGLDPPSWIPMSILASKIVVSFILLVAILGTPLFVSSISEKDDGASTSTPEDATTLWSWISFSWMEPLIAEGKSRMLHEDDIYNLSIVTQSKPVFTKFNSIQSDSLLRKLLIANRLDLFLDFSLTLVSVFFNYAAPFLLNQILNAFDSPDPEVRSRGYIYAGLAFICLIIKAQFDAQHLYYGRRAAARTRLELMASVYDKALKRRDLSGILSPTVDEKMREMQKKSNKSGGKKKKGTSAEADIGKVVNLMSGDSNRVAGFVASAYFLYGAPFEIIIAAAFLYSLLGWAAFVGFFVLVLSSPLNHFLSKRGVKINKELLAARDVRMGILNELMSAVKFIKFFAWEEQFIERVQVARGKELGFVIRERANSIMFSLLWSVAPVLVSIVSFLTYTVIQGKQLSVPVAFTAIALFNMLKMPLNVIPSFIVQGLQASVALKRIEAFLGEEEVPPEVSSLKRDVNGPSLQDDDRLGSNSTSRDGNGGAHDARGSHDEPKFELTNISLMFPPGKLTVVTGPTASGKSALLLALLGELTLVPGGRLFLPKDPTRVDENGLSNSISYCAQTPWLQHLSIRDNILFGSPYNRDRYELVLECCALNPDLAILEDGDETEIGARGVTLSGGQKARVALARAAYSYTKNVLLDDIFAAVDSHTARHLWDKLFHGPLMANRTVVLVTHHLDLVLNGAQYIVRLLDGRIDLQGSVGELRSQGLLNAIMLDEAHSLTDVQSPVRVAEAIAQSDDNTYAKTLLRVKKKRARQLVEDEARASGNVKWVVYRTYLKACTYSVWSFVLLVTVLYSLNSIGEKLWIRQWGLAYEVQSALVSRFLSLFQQHAQEEPIFHSLPLPMPGNDVSAETLPSAHSNPMFYVLVYASIALVGTLLSAINTVVQYAGAYYASKRLFTSLLVTVVRAPMRWFDTTPLGRILNRFGSDIVTIDYSISASIRSTTTWVAAFIAAILTVAVVLPAFLPAACVVGYFYYNLSLGYIQTGRDLRRMESITRSPIFASFGELLDGIVTVRAYSAETRFFDVLHNKLNTTTKMWYTYWMLNRYLLLHFDFLSAVSILLTTIFALSGAVDAGTAGLTITSAMTFTSCAYWTCRMCTQLEMDINAVERVVEYLDIPQEPAAVIESSRPPAFWPSSSGAELIQVEDLSIKYAPELEPVINGVSFALRGGERVGLIGRTGSGKSTLAMAFLRFVEPARGKIIIDGIDITTIGLQDLRSRLTIIPQEAVLFSGSIRQNLDPFSERTDEELLDALFRVQLISLSEYTSRKSSHASTRVPSPVPSIQENDETMPGETSPLLPDVPDSLLATLSEENDPKMSINLDTQVSAGGLNFSQGQRQLIAMARALLRQSAIVIMDEATSSIDFETDAKIQTAIREEFRHNLLITIAHRLRTVIDYDRLIVMDAGRIVEFDTPANLIQKRDGSSETCV</sequence>
<feature type="domain" description="ABC transmembrane type-1" evidence="11">
    <location>
        <begin position="1047"/>
        <end position="1286"/>
    </location>
</feature>
<dbReference type="PROSITE" id="PS50893">
    <property type="entry name" value="ABC_TRANSPORTER_2"/>
    <property type="match status" value="2"/>
</dbReference>
<dbReference type="SUPFAM" id="SSF90123">
    <property type="entry name" value="ABC transporter transmembrane region"/>
    <property type="match status" value="2"/>
</dbReference>
<comment type="subcellular location">
    <subcellularLocation>
        <location evidence="1">Membrane</location>
    </subcellularLocation>
</comment>
<dbReference type="Gene3D" id="1.20.1560.10">
    <property type="entry name" value="ABC transporter type 1, transmembrane domain"/>
    <property type="match status" value="2"/>
</dbReference>
<dbReference type="PROSITE" id="PS50929">
    <property type="entry name" value="ABC_TM1F"/>
    <property type="match status" value="2"/>
</dbReference>
<organism evidence="12 13">
    <name type="scientific">Hydnum rufescens UP504</name>
    <dbReference type="NCBI Taxonomy" id="1448309"/>
    <lineage>
        <taxon>Eukaryota</taxon>
        <taxon>Fungi</taxon>
        <taxon>Dikarya</taxon>
        <taxon>Basidiomycota</taxon>
        <taxon>Agaricomycotina</taxon>
        <taxon>Agaricomycetes</taxon>
        <taxon>Cantharellales</taxon>
        <taxon>Hydnaceae</taxon>
        <taxon>Hydnum</taxon>
    </lineage>
</organism>
<feature type="transmembrane region" description="Helical" evidence="9">
    <location>
        <begin position="192"/>
        <end position="219"/>
    </location>
</feature>
<evidence type="ECO:0000256" key="2">
    <source>
        <dbReference type="ARBA" id="ARBA00022448"/>
    </source>
</evidence>
<feature type="transmembrane region" description="Helical" evidence="9">
    <location>
        <begin position="302"/>
        <end position="322"/>
    </location>
</feature>
<evidence type="ECO:0000259" key="11">
    <source>
        <dbReference type="PROSITE" id="PS50929"/>
    </source>
</evidence>
<keyword evidence="6 9" id="KW-1133">Transmembrane helix</keyword>
<evidence type="ECO:0000313" key="12">
    <source>
        <dbReference type="EMBL" id="KAF9505974.1"/>
    </source>
</evidence>
<feature type="transmembrane region" description="Helical" evidence="9">
    <location>
        <begin position="158"/>
        <end position="180"/>
    </location>
</feature>
<dbReference type="GO" id="GO:0016020">
    <property type="term" value="C:membrane"/>
    <property type="evidence" value="ECO:0007669"/>
    <property type="project" value="UniProtKB-SubCell"/>
</dbReference>
<evidence type="ECO:0000256" key="4">
    <source>
        <dbReference type="ARBA" id="ARBA00022741"/>
    </source>
</evidence>
<reference evidence="12" key="1">
    <citation type="journal article" date="2020" name="Nat. Commun.">
        <title>Large-scale genome sequencing of mycorrhizal fungi provides insights into the early evolution of symbiotic traits.</title>
        <authorList>
            <person name="Miyauchi S."/>
            <person name="Kiss E."/>
            <person name="Kuo A."/>
            <person name="Drula E."/>
            <person name="Kohler A."/>
            <person name="Sanchez-Garcia M."/>
            <person name="Morin E."/>
            <person name="Andreopoulos B."/>
            <person name="Barry K.W."/>
            <person name="Bonito G."/>
            <person name="Buee M."/>
            <person name="Carver A."/>
            <person name="Chen C."/>
            <person name="Cichocki N."/>
            <person name="Clum A."/>
            <person name="Culley D."/>
            <person name="Crous P.W."/>
            <person name="Fauchery L."/>
            <person name="Girlanda M."/>
            <person name="Hayes R.D."/>
            <person name="Keri Z."/>
            <person name="LaButti K."/>
            <person name="Lipzen A."/>
            <person name="Lombard V."/>
            <person name="Magnuson J."/>
            <person name="Maillard F."/>
            <person name="Murat C."/>
            <person name="Nolan M."/>
            <person name="Ohm R.A."/>
            <person name="Pangilinan J."/>
            <person name="Pereira M.F."/>
            <person name="Perotto S."/>
            <person name="Peter M."/>
            <person name="Pfister S."/>
            <person name="Riley R."/>
            <person name="Sitrit Y."/>
            <person name="Stielow J.B."/>
            <person name="Szollosi G."/>
            <person name="Zifcakova L."/>
            <person name="Stursova M."/>
            <person name="Spatafora J.W."/>
            <person name="Tedersoo L."/>
            <person name="Vaario L.M."/>
            <person name="Yamada A."/>
            <person name="Yan M."/>
            <person name="Wang P."/>
            <person name="Xu J."/>
            <person name="Bruns T."/>
            <person name="Baldrian P."/>
            <person name="Vilgalys R."/>
            <person name="Dunand C."/>
            <person name="Henrissat B."/>
            <person name="Grigoriev I.V."/>
            <person name="Hibbett D."/>
            <person name="Nagy L.G."/>
            <person name="Martin F.M."/>
        </authorList>
    </citation>
    <scope>NUCLEOTIDE SEQUENCE</scope>
    <source>
        <strain evidence="12">UP504</strain>
    </source>
</reference>
<dbReference type="InterPro" id="IPR050173">
    <property type="entry name" value="ABC_transporter_C-like"/>
</dbReference>
<dbReference type="CDD" id="cd03244">
    <property type="entry name" value="ABCC_MRP_domain2"/>
    <property type="match status" value="1"/>
</dbReference>
<feature type="transmembrane region" description="Helical" evidence="9">
    <location>
        <begin position="24"/>
        <end position="44"/>
    </location>
</feature>
<dbReference type="EMBL" id="MU129130">
    <property type="protein sequence ID" value="KAF9505974.1"/>
    <property type="molecule type" value="Genomic_DNA"/>
</dbReference>
<feature type="domain" description="ABC transporter" evidence="10">
    <location>
        <begin position="1326"/>
        <end position="1611"/>
    </location>
</feature>
<keyword evidence="7 9" id="KW-0472">Membrane</keyword>
<feature type="transmembrane region" description="Helical" evidence="9">
    <location>
        <begin position="471"/>
        <end position="490"/>
    </location>
</feature>
<feature type="domain" description="ABC transmembrane type-1" evidence="11">
    <location>
        <begin position="303"/>
        <end position="614"/>
    </location>
</feature>
<keyword evidence="2" id="KW-0813">Transport</keyword>
<protein>
    <submittedName>
        <fullName evidence="12">Uncharacterized protein</fullName>
    </submittedName>
</protein>
<feature type="transmembrane region" description="Helical" evidence="9">
    <location>
        <begin position="584"/>
        <end position="602"/>
    </location>
</feature>
<feature type="transmembrane region" description="Helical" evidence="9">
    <location>
        <begin position="962"/>
        <end position="980"/>
    </location>
</feature>
<feature type="transmembrane region" description="Helical" evidence="9">
    <location>
        <begin position="100"/>
        <end position="121"/>
    </location>
</feature>
<evidence type="ECO:0000256" key="1">
    <source>
        <dbReference type="ARBA" id="ARBA00004370"/>
    </source>
</evidence>
<dbReference type="GO" id="GO:0016887">
    <property type="term" value="F:ATP hydrolysis activity"/>
    <property type="evidence" value="ECO:0007669"/>
    <property type="project" value="InterPro"/>
</dbReference>
<evidence type="ECO:0000256" key="7">
    <source>
        <dbReference type="ARBA" id="ARBA00023136"/>
    </source>
</evidence>
<dbReference type="CDD" id="cd18596">
    <property type="entry name" value="ABC_6TM_VMR1_D1_like"/>
    <property type="match status" value="1"/>
</dbReference>
<feature type="domain" description="ABC transporter" evidence="10">
    <location>
        <begin position="647"/>
        <end position="900"/>
    </location>
</feature>
<dbReference type="InterPro" id="IPR017871">
    <property type="entry name" value="ABC_transporter-like_CS"/>
</dbReference>
<proteinExistence type="predicted"/>
<evidence type="ECO:0000256" key="5">
    <source>
        <dbReference type="ARBA" id="ARBA00022840"/>
    </source>
</evidence>
<feature type="region of interest" description="Disordered" evidence="8">
    <location>
        <begin position="1453"/>
        <end position="1479"/>
    </location>
</feature>
<dbReference type="PANTHER" id="PTHR24223:SF415">
    <property type="entry name" value="FI20190P1"/>
    <property type="match status" value="1"/>
</dbReference>
<evidence type="ECO:0000256" key="8">
    <source>
        <dbReference type="SAM" id="MobiDB-lite"/>
    </source>
</evidence>